<evidence type="ECO:0000313" key="2">
    <source>
        <dbReference type="Proteomes" id="UP000509346"/>
    </source>
</evidence>
<organism evidence="1 2">
    <name type="scientific">Halosimplex pelagicum</name>
    <dbReference type="NCBI Taxonomy" id="869886"/>
    <lineage>
        <taxon>Archaea</taxon>
        <taxon>Methanobacteriati</taxon>
        <taxon>Methanobacteriota</taxon>
        <taxon>Stenosarchaea group</taxon>
        <taxon>Halobacteria</taxon>
        <taxon>Halobacteriales</taxon>
        <taxon>Haloarculaceae</taxon>
        <taxon>Halosimplex</taxon>
    </lineage>
</organism>
<name>A0A7D5TBJ8_9EURY</name>
<keyword evidence="2" id="KW-1185">Reference proteome</keyword>
<dbReference type="EMBL" id="CP058909">
    <property type="protein sequence ID" value="QLH82333.1"/>
    <property type="molecule type" value="Genomic_DNA"/>
</dbReference>
<dbReference type="RefSeq" id="WP_179922801.1">
    <property type="nucleotide sequence ID" value="NZ_CP058909.1"/>
</dbReference>
<gene>
    <name evidence="1" type="ORF">HZS54_12225</name>
</gene>
<dbReference type="GeneID" id="56083368"/>
<protein>
    <submittedName>
        <fullName evidence="1">Uncharacterized protein</fullName>
    </submittedName>
</protein>
<reference evidence="1 2" key="1">
    <citation type="submission" date="2020-07" db="EMBL/GenBank/DDBJ databases">
        <title>Halosimplex litoreum sp. nov. and Halosimplex rubrum sp. nov., isolated from different salt environments.</title>
        <authorList>
            <person name="Cui H."/>
        </authorList>
    </citation>
    <scope>NUCLEOTIDE SEQUENCE [LARGE SCALE GENOMIC DNA]</scope>
    <source>
        <strain evidence="1 2">R2</strain>
    </source>
</reference>
<dbReference type="AlphaFoldDB" id="A0A7D5TBJ8"/>
<proteinExistence type="predicted"/>
<accession>A0A7D5TBJ8</accession>
<evidence type="ECO:0000313" key="1">
    <source>
        <dbReference type="EMBL" id="QLH82333.1"/>
    </source>
</evidence>
<dbReference type="Proteomes" id="UP000509346">
    <property type="component" value="Chromosome"/>
</dbReference>
<sequence length="189" mass="21189">MSSDIDPISDGSDVDVQIPSEARFTPPDQFAEYIGFDYIPIGIYEDTETGRWVTVGDVPGITSSETFREDFPTKKCAVSFVTDEKLSLAGSYSFRYAVIYESPTSIEDIIFADGWRSYRVMQSRADDGWVHGHRGDHDYNPGNDDKQAIIAGAQESVISNGYDKLLIEDQDQDVEAVWLNCFLSRPDHP</sequence>
<dbReference type="KEGG" id="hpel:HZS54_12225"/>